<organism evidence="1">
    <name type="scientific">bioreactor metagenome</name>
    <dbReference type="NCBI Taxonomy" id="1076179"/>
    <lineage>
        <taxon>unclassified sequences</taxon>
        <taxon>metagenomes</taxon>
        <taxon>ecological metagenomes</taxon>
    </lineage>
</organism>
<protein>
    <recommendedName>
        <fullName evidence="2">Lipoprotein</fullName>
    </recommendedName>
</protein>
<dbReference type="InterPro" id="IPR058072">
    <property type="entry name" value="LIC12708-like"/>
</dbReference>
<reference evidence="1" key="1">
    <citation type="submission" date="2019-08" db="EMBL/GenBank/DDBJ databases">
        <authorList>
            <person name="Kucharzyk K."/>
            <person name="Murdoch R.W."/>
            <person name="Higgins S."/>
            <person name="Loffler F."/>
        </authorList>
    </citation>
    <scope>NUCLEOTIDE SEQUENCE</scope>
</reference>
<gene>
    <name evidence="1" type="ORF">SDC9_12110</name>
</gene>
<comment type="caution">
    <text evidence="1">The sequence shown here is derived from an EMBL/GenBank/DDBJ whole genome shotgun (WGS) entry which is preliminary data.</text>
</comment>
<sequence>MKPLSLFVLVLTLFGLSACGPVPRNSQIIQPKFLFSLDYGLQDRMLGLPEGRAGEVEVYMREGIFHILDPVLKKILRTSSYGDLLSSIYDSETTPSPSFGMTYDRPAKETGAGTLLNEGRYAVRTIFFLPSRLSVDSAQKIYLADRLDDQDSGAFDPLTGSYGGWIIRRFGENGRELPYLGREGSRGSAFPRILRTDCLSDDSIVVVSTSGSFYTVYRYSSDARLLSSFGIDTAALPIPLELVDSNKNSGSTGKIRADVENLIPMKTASGFSVILKLNYYRETSDPATLINTGLENAGSWIFSMDGTTGSQNFGFQLELSENAGEEEEWDFLGVHGDNFLLSSPQRQPGGKLGDKTSGQFRGEESRVLRLVDPSGKALGACEIRIPGGAGLLKSLRVSSTAQLYGILLGRDEAKILWWELPF</sequence>
<dbReference type="PROSITE" id="PS51257">
    <property type="entry name" value="PROKAR_LIPOPROTEIN"/>
    <property type="match status" value="1"/>
</dbReference>
<name>A0A644THF1_9ZZZZ</name>
<dbReference type="EMBL" id="VSSQ01000032">
    <property type="protein sequence ID" value="MPL66435.1"/>
    <property type="molecule type" value="Genomic_DNA"/>
</dbReference>
<accession>A0A644THF1</accession>
<dbReference type="NCBIfam" id="NF047780">
    <property type="entry name" value="LIC12708_fam"/>
    <property type="match status" value="1"/>
</dbReference>
<dbReference type="AlphaFoldDB" id="A0A644THF1"/>
<proteinExistence type="predicted"/>
<evidence type="ECO:0000313" key="1">
    <source>
        <dbReference type="EMBL" id="MPL66435.1"/>
    </source>
</evidence>
<evidence type="ECO:0008006" key="2">
    <source>
        <dbReference type="Google" id="ProtNLM"/>
    </source>
</evidence>